<dbReference type="InterPro" id="IPR003532">
    <property type="entry name" value="Short_hematopoietin_rcpt_2_CS"/>
</dbReference>
<feature type="transmembrane region" description="Helical" evidence="8">
    <location>
        <begin position="440"/>
        <end position="461"/>
    </location>
</feature>
<dbReference type="InterPro" id="IPR036116">
    <property type="entry name" value="FN3_sf"/>
</dbReference>
<evidence type="ECO:0000259" key="9">
    <source>
        <dbReference type="Pfam" id="PF09240"/>
    </source>
</evidence>
<dbReference type="InterPro" id="IPR015321">
    <property type="entry name" value="TypeI_recpt_CBD"/>
</dbReference>
<keyword evidence="11" id="KW-1185">Reference proteome</keyword>
<feature type="domain" description="Type I cytokine receptor cytokine-binding" evidence="9">
    <location>
        <begin position="243"/>
        <end position="334"/>
    </location>
</feature>
<dbReference type="GO" id="GO:0004896">
    <property type="term" value="F:cytokine receptor activity"/>
    <property type="evidence" value="ECO:0007669"/>
    <property type="project" value="InterPro"/>
</dbReference>
<comment type="caution">
    <text evidence="10">The sequence shown here is derived from an EMBL/GenBank/DDBJ whole genome shotgun (WGS) entry which is preliminary data.</text>
</comment>
<dbReference type="CDD" id="cd00063">
    <property type="entry name" value="FN3"/>
    <property type="match status" value="1"/>
</dbReference>
<evidence type="ECO:0000256" key="7">
    <source>
        <dbReference type="ARBA" id="ARBA00023180"/>
    </source>
</evidence>
<proteinExistence type="predicted"/>
<dbReference type="SUPFAM" id="SSF49265">
    <property type="entry name" value="Fibronectin type III"/>
    <property type="match status" value="4"/>
</dbReference>
<protein>
    <recommendedName>
        <fullName evidence="9">Type I cytokine receptor cytokine-binding domain-containing protein</fullName>
    </recommendedName>
</protein>
<evidence type="ECO:0000313" key="11">
    <source>
        <dbReference type="Proteomes" id="UP001066276"/>
    </source>
</evidence>
<feature type="domain" description="Type I cytokine receptor cytokine-binding" evidence="9">
    <location>
        <begin position="142"/>
        <end position="231"/>
    </location>
</feature>
<evidence type="ECO:0000256" key="4">
    <source>
        <dbReference type="ARBA" id="ARBA00022989"/>
    </source>
</evidence>
<keyword evidence="2 8" id="KW-0812">Transmembrane</keyword>
<comment type="subcellular location">
    <subcellularLocation>
        <location evidence="1">Membrane</location>
        <topology evidence="1">Single-pass type I membrane protein</topology>
    </subcellularLocation>
</comment>
<dbReference type="GO" id="GO:0009897">
    <property type="term" value="C:external side of plasma membrane"/>
    <property type="evidence" value="ECO:0007669"/>
    <property type="project" value="TreeGrafter"/>
</dbReference>
<dbReference type="EMBL" id="JANPWB010000012">
    <property type="protein sequence ID" value="KAJ1118001.1"/>
    <property type="molecule type" value="Genomic_DNA"/>
</dbReference>
<dbReference type="InterPro" id="IPR003961">
    <property type="entry name" value="FN3_dom"/>
</dbReference>
<keyword evidence="3" id="KW-0732">Signal</keyword>
<keyword evidence="7" id="KW-0325">Glycoprotein</keyword>
<evidence type="ECO:0000256" key="6">
    <source>
        <dbReference type="ARBA" id="ARBA00023170"/>
    </source>
</evidence>
<evidence type="ECO:0000256" key="5">
    <source>
        <dbReference type="ARBA" id="ARBA00023136"/>
    </source>
</evidence>
<accession>A0AAV7NR85</accession>
<organism evidence="10 11">
    <name type="scientific">Pleurodeles waltl</name>
    <name type="common">Iberian ribbed newt</name>
    <dbReference type="NCBI Taxonomy" id="8319"/>
    <lineage>
        <taxon>Eukaryota</taxon>
        <taxon>Metazoa</taxon>
        <taxon>Chordata</taxon>
        <taxon>Craniata</taxon>
        <taxon>Vertebrata</taxon>
        <taxon>Euteleostomi</taxon>
        <taxon>Amphibia</taxon>
        <taxon>Batrachia</taxon>
        <taxon>Caudata</taxon>
        <taxon>Salamandroidea</taxon>
        <taxon>Salamandridae</taxon>
        <taxon>Pleurodelinae</taxon>
        <taxon>Pleurodeles</taxon>
    </lineage>
</organism>
<keyword evidence="6" id="KW-0675">Receptor</keyword>
<evidence type="ECO:0000256" key="8">
    <source>
        <dbReference type="SAM" id="Phobius"/>
    </source>
</evidence>
<sequence length="522" mass="59582">MQRLVSLVTCEVGEGYPEGGGADVNILCFISWSSSSAGIKQLPQPTNLQVSVSIPGQYTLTWDYDFVEEPQKKVSYRVEVKKTRGLTWAAKKVRSKRMSDKEALSKGLSFRVKPLLGGNCSGNYSEEIHYIPEGMNGTAAENISCVTYSKSSMSCTWAAGIEAPDDTQYILSLMQHEQVEKCQDYNKDSLGREVGCSMHGLKISLMEEVYILIEGLSNKSKIIFFDQWFQPPKAGMDGTEADNVSCVAYRTSSMNCTWTPGIKAPDDTQYTLSLRQKEKLEKCHHYKKDSLGREVACRIDDLKINLLEETRILIEGQSNKMNIRVFDQRFQPSRTEILNPPSNITVHLNEQNLMVLWEKPRTSYDAPDHCFKYQISILEKIYNPAFNEQSFTLPIHSFKAGEHHTMKMRARGLNCGFNSEWGEWSGPIEFDIPGPDKRHLLTILEVTIAPVVMLLLLLYVCKRYKLKQKIWPPVPQPKNNLNDFQKELNNDMEVSRKETFEYYGVDENEDITIVEFEKLLLN</sequence>
<evidence type="ECO:0000256" key="2">
    <source>
        <dbReference type="ARBA" id="ARBA00022692"/>
    </source>
</evidence>
<dbReference type="Gene3D" id="2.60.40.10">
    <property type="entry name" value="Immunoglobulins"/>
    <property type="match status" value="4"/>
</dbReference>
<keyword evidence="5 8" id="KW-0472">Membrane</keyword>
<dbReference type="PROSITE" id="PS01356">
    <property type="entry name" value="HEMATOPO_REC_S_F2"/>
    <property type="match status" value="2"/>
</dbReference>
<evidence type="ECO:0000256" key="1">
    <source>
        <dbReference type="ARBA" id="ARBA00004479"/>
    </source>
</evidence>
<gene>
    <name evidence="10" type="ORF">NDU88_006196</name>
</gene>
<evidence type="ECO:0000313" key="10">
    <source>
        <dbReference type="EMBL" id="KAJ1118001.1"/>
    </source>
</evidence>
<name>A0AAV7NR85_PLEWA</name>
<dbReference type="Proteomes" id="UP001066276">
    <property type="component" value="Chromosome 8"/>
</dbReference>
<dbReference type="PANTHER" id="PTHR23037:SF46">
    <property type="entry name" value="INTERLEUKIN 5 RECEPTOR SUBUNIT ALPHA"/>
    <property type="match status" value="1"/>
</dbReference>
<keyword evidence="4 8" id="KW-1133">Transmembrane helix</keyword>
<reference evidence="10" key="1">
    <citation type="journal article" date="2022" name="bioRxiv">
        <title>Sequencing and chromosome-scale assembly of the giantPleurodeles waltlgenome.</title>
        <authorList>
            <person name="Brown T."/>
            <person name="Elewa A."/>
            <person name="Iarovenko S."/>
            <person name="Subramanian E."/>
            <person name="Araus A.J."/>
            <person name="Petzold A."/>
            <person name="Susuki M."/>
            <person name="Suzuki K.-i.T."/>
            <person name="Hayashi T."/>
            <person name="Toyoda A."/>
            <person name="Oliveira C."/>
            <person name="Osipova E."/>
            <person name="Leigh N.D."/>
            <person name="Simon A."/>
            <person name="Yun M.H."/>
        </authorList>
    </citation>
    <scope>NUCLEOTIDE SEQUENCE</scope>
    <source>
        <strain evidence="10">20211129_DDA</strain>
        <tissue evidence="10">Liver</tissue>
    </source>
</reference>
<dbReference type="PANTHER" id="PTHR23037">
    <property type="entry name" value="CYTOKINE RECEPTOR"/>
    <property type="match status" value="1"/>
</dbReference>
<evidence type="ECO:0000256" key="3">
    <source>
        <dbReference type="ARBA" id="ARBA00022729"/>
    </source>
</evidence>
<dbReference type="AlphaFoldDB" id="A0AAV7NR85"/>
<dbReference type="Pfam" id="PF09240">
    <property type="entry name" value="IL6Ra-bind"/>
    <property type="match status" value="2"/>
</dbReference>
<dbReference type="InterPro" id="IPR013783">
    <property type="entry name" value="Ig-like_fold"/>
</dbReference>